<dbReference type="OrthoDB" id="1856718at2759"/>
<comment type="cofactor">
    <cofactor evidence="2 16">
        <name>FAD</name>
        <dbReference type="ChEBI" id="CHEBI:57692"/>
    </cofactor>
</comment>
<comment type="catalytic activity">
    <reaction evidence="15">
        <text>2 oxidized [cytochrome P450] + NADPH = 2 reduced [cytochrome P450] + NADP(+) + H(+)</text>
        <dbReference type="Rhea" id="RHEA:24040"/>
        <dbReference type="Rhea" id="RHEA-COMP:14627"/>
        <dbReference type="Rhea" id="RHEA-COMP:14628"/>
        <dbReference type="ChEBI" id="CHEBI:15378"/>
        <dbReference type="ChEBI" id="CHEBI:55376"/>
        <dbReference type="ChEBI" id="CHEBI:57783"/>
        <dbReference type="ChEBI" id="CHEBI:58349"/>
        <dbReference type="ChEBI" id="CHEBI:60344"/>
        <dbReference type="EC" id="1.6.2.4"/>
    </reaction>
</comment>
<keyword evidence="13 16" id="KW-0496">Mitochondrion</keyword>
<evidence type="ECO:0000256" key="10">
    <source>
        <dbReference type="ARBA" id="ARBA00022857"/>
    </source>
</evidence>
<dbReference type="Gene3D" id="3.40.50.620">
    <property type="entry name" value="HUPs"/>
    <property type="match status" value="1"/>
</dbReference>
<evidence type="ECO:0000256" key="5">
    <source>
        <dbReference type="ARBA" id="ARBA00022448"/>
    </source>
</evidence>
<dbReference type="Gene3D" id="1.20.990.10">
    <property type="entry name" value="NADPH-cytochrome p450 Reductase, Chain A, domain 3"/>
    <property type="match status" value="1"/>
</dbReference>
<dbReference type="PROSITE" id="PS51384">
    <property type="entry name" value="FAD_FR"/>
    <property type="match status" value="1"/>
</dbReference>
<dbReference type="InterPro" id="IPR029039">
    <property type="entry name" value="Flavoprotein-like_sf"/>
</dbReference>
<dbReference type="Pfam" id="PF00175">
    <property type="entry name" value="NAD_binding_1"/>
    <property type="match status" value="1"/>
</dbReference>
<dbReference type="InterPro" id="IPR023173">
    <property type="entry name" value="NADPH_Cyt_P450_Rdtase_alpha"/>
</dbReference>
<feature type="binding site" evidence="16">
    <location>
        <begin position="566"/>
        <end position="570"/>
    </location>
    <ligand>
        <name>NADP(+)</name>
        <dbReference type="ChEBI" id="CHEBI:58349"/>
    </ligand>
</feature>
<comment type="subunit">
    <text evidence="16">Interacts with DRE2; as part of the cytosolic iron-sulfur (Fe-S) protein assembly (CIA) machinery.</text>
</comment>
<dbReference type="SUPFAM" id="SSF52402">
    <property type="entry name" value="Adenine nucleotide alpha hydrolases-like"/>
    <property type="match status" value="1"/>
</dbReference>
<dbReference type="CDD" id="cd01714">
    <property type="entry name" value="ETF_beta"/>
    <property type="match status" value="1"/>
</dbReference>
<dbReference type="InterPro" id="IPR039261">
    <property type="entry name" value="FNR_nucleotide-bd"/>
</dbReference>
<sequence>MSESQAQGAPTRTALVLYGSETGNAQEVAEELGALAERLHFVTHVAEMNSVKAELLKSFTFTVFVVSTTGQGEIPANARSFWRSLLLKKLPPTFLSGVNYVSFGLGDSSYPKFNWAARKLHKRLLQLGANEIYPRGEANAQHPEGLEGTFIPWITDFRSHLLDKYPLPEGLHPIPDDVQLPPKWILRLQEQATTSEEPTVQTSVGEQTASNEYPGLTRLDHDVRPIPDALTATLVGNKRVTPRTHWQDVRQISLTVPDAVTYAPGDMVCITPKNFDEDVQALIDMMGWGEMADKLVSLAPGEKLQAAGELHAPPIPGLEKYPKLTLRALLMDYIDIRAIPRRSFFSAIAHYTSNEMHKERLLEFTNPEYLDEFWDYTSRPRRSILEVLHEFHSVKIPWQHVTSVFPVFRGRQFSIASGGELKRTSDGGAKFELLIAIVKYQTVIKRIREGVCTRYLSVLRPGSTLQVQLQRGGLSSSVNQLVGPTVLIGPGTGVAPLRSMLWEKAAFVKAYREEHPDVRPPIGPTILLYGGRNRAADFFFEEEWQGLSDFIDLQVFTAFSRDQRHKIYVQDIVRRNFGLFFRLLHDMNGSVYICGSSGRMPQAVREALIEAFEHGGQADGPQLARRGAEEYLIVPVKRVIDYAIKPRINKTQTGVETAGVKHSLNPFDELSIEEAVRLRERKGPLKVENILALSAGGAKCVDTLRTAMAMGADRAFHVEVADSNDGGMEPLTVAKMLQAVVKQENINLVLLGKQAIDGDQGQTGQMLAGLLGWPQATQASKVEIKDEKGTVEVTHEVDGGVETLRAQLPMVITTDLRLNEPRYASLPNIMKAKKKPLEKKKLEDFGVEDKRRLKTIKVTEPPARQGGGKVEDVDGLIGKLKELGAL</sequence>
<comment type="similarity">
    <text evidence="16">Belongs to the NADPH-dependent diflavin oxidoreductase NDOR1 family.</text>
</comment>
<dbReference type="Pfam" id="PF01012">
    <property type="entry name" value="ETF"/>
    <property type="match status" value="1"/>
</dbReference>
<dbReference type="GO" id="GO:0005829">
    <property type="term" value="C:cytosol"/>
    <property type="evidence" value="ECO:0007669"/>
    <property type="project" value="TreeGrafter"/>
</dbReference>
<feature type="binding site" evidence="16">
    <location>
        <begin position="411"/>
        <end position="414"/>
    </location>
    <ligand>
        <name>FAD</name>
        <dbReference type="ChEBI" id="CHEBI:57692"/>
    </ligand>
</feature>
<dbReference type="Gene3D" id="3.40.50.80">
    <property type="entry name" value="Nucleotide-binding domain of ferredoxin-NADP reductase (FNR) module"/>
    <property type="match status" value="1"/>
</dbReference>
<comment type="catalytic activity">
    <reaction evidence="16">
        <text>2 oxidized [2Fe-2S]-[protein] + NADPH = 2 reduced [2Fe-2S]-[protein] + NADP(+) + H(+)</text>
        <dbReference type="Rhea" id="RHEA:67716"/>
        <dbReference type="Rhea" id="RHEA-COMP:17327"/>
        <dbReference type="Rhea" id="RHEA-COMP:17328"/>
        <dbReference type="ChEBI" id="CHEBI:15378"/>
        <dbReference type="ChEBI" id="CHEBI:33737"/>
        <dbReference type="ChEBI" id="CHEBI:33738"/>
        <dbReference type="ChEBI" id="CHEBI:57783"/>
        <dbReference type="ChEBI" id="CHEBI:58349"/>
    </reaction>
</comment>
<keyword evidence="9 16" id="KW-0274">FAD</keyword>
<evidence type="ECO:0000256" key="13">
    <source>
        <dbReference type="ARBA" id="ARBA00023128"/>
    </source>
</evidence>
<comment type="similarity">
    <text evidence="16">In the N-terminal section; belongs to the flavodoxin family.</text>
</comment>
<comment type="subcellular location">
    <subcellularLocation>
        <location evidence="16">Cytoplasm</location>
    </subcellularLocation>
    <subcellularLocation>
        <location evidence="16">Mitochondrion</location>
    </subcellularLocation>
    <subcellularLocation>
        <location evidence="3">Mitochondrion matrix</location>
    </subcellularLocation>
    <text evidence="16">Relocalizes to mitochondria after H(2)O(2) exposure.</text>
</comment>
<evidence type="ECO:0000259" key="18">
    <source>
        <dbReference type="PROSITE" id="PS50902"/>
    </source>
</evidence>
<dbReference type="InterPro" id="IPR001709">
    <property type="entry name" value="Flavoprot_Pyr_Nucl_cyt_Rdtase"/>
</dbReference>
<dbReference type="FunFam" id="3.40.50.620:FF:000011">
    <property type="entry name" value="Electron transfer flavoprotein subunit beta"/>
    <property type="match status" value="1"/>
</dbReference>
<dbReference type="EC" id="1.18.1.-" evidence="16"/>
<dbReference type="InterPro" id="IPR017938">
    <property type="entry name" value="Riboflavin_synthase-like_b-brl"/>
</dbReference>
<feature type="region of interest" description="Disordered" evidence="17">
    <location>
        <begin position="195"/>
        <end position="215"/>
    </location>
</feature>
<evidence type="ECO:0000313" key="21">
    <source>
        <dbReference type="Proteomes" id="UP000653565"/>
    </source>
</evidence>
<feature type="binding site" evidence="16">
    <location>
        <begin position="105"/>
        <end position="114"/>
    </location>
    <ligand>
        <name>FMN</name>
        <dbReference type="ChEBI" id="CHEBI:58210"/>
    </ligand>
</feature>
<keyword evidence="7 16" id="KW-0285">Flavoprotein</keyword>
<dbReference type="SUPFAM" id="SSF63380">
    <property type="entry name" value="Riboflavin synthase domain-like"/>
    <property type="match status" value="1"/>
</dbReference>
<feature type="binding site" evidence="16">
    <location>
        <position position="381"/>
    </location>
    <ligand>
        <name>FAD</name>
        <dbReference type="ChEBI" id="CHEBI:57692"/>
    </ligand>
</feature>
<evidence type="ECO:0000256" key="1">
    <source>
        <dbReference type="ARBA" id="ARBA00001917"/>
    </source>
</evidence>
<dbReference type="InterPro" id="IPR033948">
    <property type="entry name" value="ETF_beta_N"/>
</dbReference>
<dbReference type="GO" id="GO:0005759">
    <property type="term" value="C:mitochondrial matrix"/>
    <property type="evidence" value="ECO:0007669"/>
    <property type="project" value="UniProtKB-SubCell"/>
</dbReference>
<evidence type="ECO:0000256" key="17">
    <source>
        <dbReference type="SAM" id="MobiDB-lite"/>
    </source>
</evidence>
<name>A0A8H4HFK0_9EURO</name>
<dbReference type="GO" id="GO:0046395">
    <property type="term" value="P:carboxylic acid catabolic process"/>
    <property type="evidence" value="ECO:0007669"/>
    <property type="project" value="UniProtKB-ARBA"/>
</dbReference>
<dbReference type="HAMAP" id="MF_03178">
    <property type="entry name" value="NDOR1"/>
    <property type="match status" value="1"/>
</dbReference>
<reference evidence="20" key="2">
    <citation type="submission" date="2020-04" db="EMBL/GenBank/DDBJ databases">
        <authorList>
            <person name="Santos R.A.C."/>
            <person name="Steenwyk J.L."/>
            <person name="Rivero-Menendez O."/>
            <person name="Mead M.E."/>
            <person name="Silva L.P."/>
            <person name="Bastos R.W."/>
            <person name="Alastruey-Izquierdo A."/>
            <person name="Goldman G.H."/>
            <person name="Rokas A."/>
        </authorList>
    </citation>
    <scope>NUCLEOTIDE SEQUENCE</scope>
    <source>
        <strain evidence="20">CNM-CM6805</strain>
    </source>
</reference>
<dbReference type="InterPro" id="IPR001433">
    <property type="entry name" value="OxRdtase_FAD/NAD-bd"/>
</dbReference>
<keyword evidence="8 16" id="KW-0288">FMN</keyword>
<dbReference type="PANTHER" id="PTHR19384:SF10">
    <property type="entry name" value="NADPH-DEPENDENT DIFLAVIN OXIDOREDUCTASE 1"/>
    <property type="match status" value="1"/>
</dbReference>
<evidence type="ECO:0000313" key="20">
    <source>
        <dbReference type="EMBL" id="KAF4243869.1"/>
    </source>
</evidence>
<dbReference type="GO" id="GO:0003958">
    <property type="term" value="F:NADPH-hemoprotein reductase activity"/>
    <property type="evidence" value="ECO:0007669"/>
    <property type="project" value="UniProtKB-EC"/>
</dbReference>
<feature type="binding site" evidence="16">
    <location>
        <begin position="20"/>
        <end position="25"/>
    </location>
    <ligand>
        <name>FMN</name>
        <dbReference type="ChEBI" id="CHEBI:58210"/>
    </ligand>
</feature>
<evidence type="ECO:0000256" key="11">
    <source>
        <dbReference type="ARBA" id="ARBA00022982"/>
    </source>
</evidence>
<dbReference type="InterPro" id="IPR003097">
    <property type="entry name" value="CysJ-like_FAD-binding"/>
</dbReference>
<feature type="binding site" evidence="16">
    <location>
        <begin position="560"/>
        <end position="561"/>
    </location>
    <ligand>
        <name>NADP(+)</name>
        <dbReference type="ChEBI" id="CHEBI:58349"/>
    </ligand>
</feature>
<evidence type="ECO:0000256" key="3">
    <source>
        <dbReference type="ARBA" id="ARBA00004305"/>
    </source>
</evidence>
<evidence type="ECO:0000256" key="6">
    <source>
        <dbReference type="ARBA" id="ARBA00022490"/>
    </source>
</evidence>
<reference evidence="20" key="1">
    <citation type="journal article" date="2020" name="bioRxiv">
        <title>Genomic and phenotypic heterogeneity of clinical isolates of the human pathogens Aspergillus fumigatus, Aspergillus lentulus and Aspergillus fumigatiaffinis.</title>
        <authorList>
            <person name="dos Santos R.A.C."/>
            <person name="Steenwyk J.L."/>
            <person name="Rivero-Menendez O."/>
            <person name="Mead M.E."/>
            <person name="Silva L.P."/>
            <person name="Bastos R.W."/>
            <person name="Alastruey-Izquierdo A."/>
            <person name="Goldman G.H."/>
            <person name="Rokas A."/>
        </authorList>
    </citation>
    <scope>NUCLEOTIDE SEQUENCE</scope>
    <source>
        <strain evidence="20">CNM-CM6805</strain>
    </source>
</reference>
<dbReference type="Pfam" id="PF00258">
    <property type="entry name" value="Flavodoxin_1"/>
    <property type="match status" value="1"/>
</dbReference>
<dbReference type="PROSITE" id="PS50902">
    <property type="entry name" value="FLAVODOXIN_LIKE"/>
    <property type="match status" value="1"/>
</dbReference>
<dbReference type="SUPFAM" id="SSF52218">
    <property type="entry name" value="Flavoproteins"/>
    <property type="match status" value="1"/>
</dbReference>
<accession>A0A8H4HFK0</accession>
<organism evidence="20 21">
    <name type="scientific">Aspergillus fumigatiaffinis</name>
    <dbReference type="NCBI Taxonomy" id="340414"/>
    <lineage>
        <taxon>Eukaryota</taxon>
        <taxon>Fungi</taxon>
        <taxon>Dikarya</taxon>
        <taxon>Ascomycota</taxon>
        <taxon>Pezizomycotina</taxon>
        <taxon>Eurotiomycetes</taxon>
        <taxon>Eurotiomycetidae</taxon>
        <taxon>Eurotiales</taxon>
        <taxon>Aspergillaceae</taxon>
        <taxon>Aspergillus</taxon>
        <taxon>Aspergillus subgen. Fumigati</taxon>
    </lineage>
</organism>
<dbReference type="GO" id="GO:0050661">
    <property type="term" value="F:NADP binding"/>
    <property type="evidence" value="ECO:0007669"/>
    <property type="project" value="UniProtKB-UniRule"/>
</dbReference>
<feature type="binding site" evidence="16">
    <location>
        <position position="492"/>
    </location>
    <ligand>
        <name>NADP(+)</name>
        <dbReference type="ChEBI" id="CHEBI:58349"/>
    </ligand>
</feature>
<dbReference type="GO" id="GO:0010181">
    <property type="term" value="F:FMN binding"/>
    <property type="evidence" value="ECO:0007669"/>
    <property type="project" value="UniProtKB-UniRule"/>
</dbReference>
<dbReference type="AlphaFoldDB" id="A0A8H4HFK0"/>
<comment type="caution">
    <text evidence="20">The sequence shown here is derived from an EMBL/GenBank/DDBJ whole genome shotgun (WGS) entry which is preliminary data.</text>
</comment>
<evidence type="ECO:0000256" key="7">
    <source>
        <dbReference type="ARBA" id="ARBA00022630"/>
    </source>
</evidence>
<dbReference type="GO" id="GO:0160246">
    <property type="term" value="F:NADPH-iron-sulfur [2Fe-2S] protein oxidoreductase activity"/>
    <property type="evidence" value="ECO:0007669"/>
    <property type="project" value="InterPro"/>
</dbReference>
<dbReference type="InterPro" id="IPR028879">
    <property type="entry name" value="NDOR1"/>
</dbReference>
<dbReference type="PRINTS" id="PR00369">
    <property type="entry name" value="FLAVODOXIN"/>
</dbReference>
<evidence type="ECO:0000256" key="15">
    <source>
        <dbReference type="ARBA" id="ARBA00049342"/>
    </source>
</evidence>
<dbReference type="InterPro" id="IPR008254">
    <property type="entry name" value="Flavodoxin/NO_synth"/>
</dbReference>
<dbReference type="FunFam" id="1.20.990.10:FF:000013">
    <property type="entry name" value="NADPH-dependent diflavin oxidoreductase 1"/>
    <property type="match status" value="1"/>
</dbReference>
<dbReference type="InterPro" id="IPR014730">
    <property type="entry name" value="ETF_a/b_N"/>
</dbReference>
<evidence type="ECO:0000256" key="16">
    <source>
        <dbReference type="HAMAP-Rule" id="MF_03178"/>
    </source>
</evidence>
<protein>
    <recommendedName>
        <fullName evidence="16">NADPH-dependent diflavin oxidoreductase 1</fullName>
        <ecNumber evidence="16">1.18.1.-</ecNumber>
    </recommendedName>
    <alternativeName>
        <fullName evidence="16">NADPH-dependent FMN and FAD-containing oxidoreductase</fullName>
    </alternativeName>
</protein>
<evidence type="ECO:0000256" key="9">
    <source>
        <dbReference type="ARBA" id="ARBA00022827"/>
    </source>
</evidence>
<comment type="function">
    <text evidence="14">The electron transfer flavoprotein serves as a specific electron acceptor for several dehydrogenases, including five acyl-CoA dehydrogenases, glutaryl-CoA and sarcosine dehydrogenase. It transfers the electrons to the main mitochondrial respiratory chain via ETF-ubiquinone oxidoreductase (ETF dehydrogenase).</text>
</comment>
<feature type="domain" description="FAD-binding FR-type" evidence="19">
    <location>
        <begin position="227"/>
        <end position="477"/>
    </location>
</feature>
<dbReference type="InterPro" id="IPR001094">
    <property type="entry name" value="Flavdoxin-like"/>
</dbReference>
<dbReference type="PRINTS" id="PR00371">
    <property type="entry name" value="FPNCR"/>
</dbReference>
<keyword evidence="11" id="KW-0249">Electron transport</keyword>
<keyword evidence="5" id="KW-0813">Transport</keyword>
<dbReference type="EMBL" id="JAAAPX010000009">
    <property type="protein sequence ID" value="KAF4243869.1"/>
    <property type="molecule type" value="Genomic_DNA"/>
</dbReference>
<dbReference type="GO" id="GO:0050660">
    <property type="term" value="F:flavin adenine dinucleotide binding"/>
    <property type="evidence" value="ECO:0007669"/>
    <property type="project" value="UniProtKB-UniRule"/>
</dbReference>
<feature type="binding site" evidence="16">
    <location>
        <begin position="67"/>
        <end position="70"/>
    </location>
    <ligand>
        <name>FMN</name>
        <dbReference type="ChEBI" id="CHEBI:58210"/>
    </ligand>
</feature>
<dbReference type="Gene3D" id="2.40.30.10">
    <property type="entry name" value="Translation factors"/>
    <property type="match status" value="1"/>
</dbReference>
<dbReference type="InterPro" id="IPR014729">
    <property type="entry name" value="Rossmann-like_a/b/a_fold"/>
</dbReference>
<keyword evidence="12 16" id="KW-0560">Oxidoreductase</keyword>
<evidence type="ECO:0000256" key="4">
    <source>
        <dbReference type="ARBA" id="ARBA00007557"/>
    </source>
</evidence>
<dbReference type="InterPro" id="IPR017927">
    <property type="entry name" value="FAD-bd_FR_type"/>
</dbReference>
<evidence type="ECO:0000256" key="2">
    <source>
        <dbReference type="ARBA" id="ARBA00001974"/>
    </source>
</evidence>
<evidence type="ECO:0000256" key="14">
    <source>
        <dbReference type="ARBA" id="ARBA00025416"/>
    </source>
</evidence>
<keyword evidence="6 16" id="KW-0963">Cytoplasm</keyword>
<keyword evidence="21" id="KW-1185">Reference proteome</keyword>
<dbReference type="SMART" id="SM00893">
    <property type="entry name" value="ETF"/>
    <property type="match status" value="1"/>
</dbReference>
<comment type="cofactor">
    <cofactor evidence="1 16">
        <name>FMN</name>
        <dbReference type="ChEBI" id="CHEBI:58210"/>
    </cofactor>
</comment>
<dbReference type="Proteomes" id="UP000653565">
    <property type="component" value="Unassembled WGS sequence"/>
</dbReference>
<gene>
    <name evidence="16" type="primary">TAH18</name>
    <name evidence="20" type="ORF">CNMCM6805_010380</name>
</gene>
<dbReference type="Gene3D" id="3.40.50.360">
    <property type="match status" value="1"/>
</dbReference>
<dbReference type="GO" id="GO:0016226">
    <property type="term" value="P:iron-sulfur cluster assembly"/>
    <property type="evidence" value="ECO:0007669"/>
    <property type="project" value="UniProtKB-UniRule"/>
</dbReference>
<dbReference type="Pfam" id="PF00667">
    <property type="entry name" value="FAD_binding_1"/>
    <property type="match status" value="1"/>
</dbReference>
<feature type="domain" description="Flavodoxin-like" evidence="18">
    <location>
        <begin position="14"/>
        <end position="158"/>
    </location>
</feature>
<dbReference type="GO" id="GO:0005634">
    <property type="term" value="C:nucleus"/>
    <property type="evidence" value="ECO:0007669"/>
    <property type="project" value="UniProtKB-ARBA"/>
</dbReference>
<comment type="function">
    <text evidence="16">NADPH-dependent reductase which is a central component of the cytosolic iron-sulfur (Fe-S) protein assembly (CIA) machinery. Transfers electrons from NADPH via its FAD and FMN prosthetic groups to the [2Fe-2S] cluster of DRE2, another key component of the CIA machinery. In turn, this reduced cluster provides electrons for assembly of cytosolic iron-sulfur cluster proteins. Positively controls H(2)O(2)-induced cell death.</text>
</comment>
<proteinExistence type="inferred from homology"/>
<keyword evidence="10 16" id="KW-0521">NADP</keyword>
<comment type="similarity">
    <text evidence="4">Belongs to the ETF beta-subunit/FixA family.</text>
</comment>
<dbReference type="SUPFAM" id="SSF52343">
    <property type="entry name" value="Ferredoxin reductase-like, C-terminal NADP-linked domain"/>
    <property type="match status" value="1"/>
</dbReference>
<dbReference type="PANTHER" id="PTHR19384">
    <property type="entry name" value="NITRIC OXIDE SYNTHASE-RELATED"/>
    <property type="match status" value="1"/>
</dbReference>
<feature type="binding site" evidence="16">
    <location>
        <begin position="450"/>
        <end position="453"/>
    </location>
    <ligand>
        <name>FAD</name>
        <dbReference type="ChEBI" id="CHEBI:57692"/>
    </ligand>
</feature>
<comment type="similarity">
    <text evidence="16">In the C-terminal section; belongs to the flavoprotein pyridine nucleotide cytochrome reductase family.</text>
</comment>
<evidence type="ECO:0000259" key="19">
    <source>
        <dbReference type="PROSITE" id="PS51384"/>
    </source>
</evidence>
<evidence type="ECO:0000256" key="8">
    <source>
        <dbReference type="ARBA" id="ARBA00022643"/>
    </source>
</evidence>
<evidence type="ECO:0000256" key="12">
    <source>
        <dbReference type="ARBA" id="ARBA00023002"/>
    </source>
</evidence>
<comment type="caution">
    <text evidence="16">Lacks conserved residue(s) required for the propagation of feature annotation.</text>
</comment>
<dbReference type="FunFam" id="3.40.50.360:FF:000015">
    <property type="entry name" value="NADPH-dependent diflavin oxidoreductase 1"/>
    <property type="match status" value="1"/>
</dbReference>
<feature type="compositionally biased region" description="Polar residues" evidence="17">
    <location>
        <begin position="195"/>
        <end position="211"/>
    </location>
</feature>